<evidence type="ECO:0000256" key="1">
    <source>
        <dbReference type="SAM" id="Coils"/>
    </source>
</evidence>
<evidence type="ECO:0008006" key="5">
    <source>
        <dbReference type="Google" id="ProtNLM"/>
    </source>
</evidence>
<accession>A0A8P4K7N1</accession>
<dbReference type="GO" id="GO:0051754">
    <property type="term" value="P:meiotic sister chromatid cohesion, centromeric"/>
    <property type="evidence" value="ECO:0007669"/>
    <property type="project" value="TreeGrafter"/>
</dbReference>
<feature type="coiled-coil region" evidence="1">
    <location>
        <begin position="92"/>
        <end position="123"/>
    </location>
</feature>
<reference evidence="3" key="1">
    <citation type="submission" date="2025-08" db="UniProtKB">
        <authorList>
            <consortium name="Ensembl"/>
        </authorList>
    </citation>
    <scope>IDENTIFICATION</scope>
</reference>
<evidence type="ECO:0000313" key="3">
    <source>
        <dbReference type="Ensembl" id="ENSDLAP00005067246.1"/>
    </source>
</evidence>
<organism evidence="3 4">
    <name type="scientific">Dicentrarchus labrax</name>
    <name type="common">European seabass</name>
    <name type="synonym">Morone labrax</name>
    <dbReference type="NCBI Taxonomy" id="13489"/>
    <lineage>
        <taxon>Eukaryota</taxon>
        <taxon>Metazoa</taxon>
        <taxon>Chordata</taxon>
        <taxon>Craniata</taxon>
        <taxon>Vertebrata</taxon>
        <taxon>Euteleostomi</taxon>
        <taxon>Actinopterygii</taxon>
        <taxon>Neopterygii</taxon>
        <taxon>Teleostei</taxon>
        <taxon>Neoteleostei</taxon>
        <taxon>Acanthomorphata</taxon>
        <taxon>Eupercaria</taxon>
        <taxon>Moronidae</taxon>
        <taxon>Dicentrarchus</taxon>
    </lineage>
</organism>
<dbReference type="GeneTree" id="ENSGT00940000158912"/>
<sequence length="626" mass="70790">MKEVTFQSSSSKRPIRATAERQRAAVWKCVRGAVMAEGLLMKVEASLHSQSAYQSEPLSRGAGLQRSAYCKEQLRRGAEEFCFEELRAERLNRHRQQELDEKLRRVTELKEQLGRELEEQLGRELEEQLGRELEEQLGRELEEQLGRELEEQLGRELEEQLGRELEEQKHLLRLTQQVPEGSSSQISDSDQTASSFQIYNETQTAAARPAGNELTDDVFLRPDERGPCLRIQYPRQDHQGGTTQDLQAQEESRPPVVSQKPVTKTRQKLSTIQETSVDGNSRLSLRDCSPLWEDQAPSSDGGAVDPCDPDVRRRLLCDVTSSPDFHSEPHPLPPVEEHSCLQLGGDVYLLYDRAVDGGGFCVYKGALEDDYVLLKVDSCSVPWDFHQFQRLKNSSLTASLPHVSCFQFLDGCITVYTTPTDHMFTELTECVPCEASVGRRAIGLLQLVSQLHSCRLLHAALQPNILTCSHRGLLSPHWVFPVDWSSSVDLDLQQDVTSVQQVLSAQNYISLGLLDPNAPPQLVMLQIICPRPLHWDWFDHNSSPLSTCQVDLVGVAETVHHLLTNRRMVAVKDENGWTPEQFSGDEPCDIYSRMWRRVFRSLLNASGRSSSSVLLELKEQLSTLYH</sequence>
<evidence type="ECO:0000313" key="4">
    <source>
        <dbReference type="Proteomes" id="UP000694389"/>
    </source>
</evidence>
<name>A0A8P4K7N1_DICLA</name>
<dbReference type="InterPro" id="IPR015661">
    <property type="entry name" value="Bub1/Mad3"/>
</dbReference>
<protein>
    <recommendedName>
        <fullName evidence="5">Mitotic checkpoint serine/threonine-protein kinase BUB1 beta</fullName>
    </recommendedName>
</protein>
<gene>
    <name evidence="3" type="primary">bub1ba</name>
</gene>
<keyword evidence="4" id="KW-1185">Reference proteome</keyword>
<feature type="region of interest" description="Disordered" evidence="2">
    <location>
        <begin position="233"/>
        <end position="276"/>
    </location>
</feature>
<dbReference type="GO" id="GO:0005634">
    <property type="term" value="C:nucleus"/>
    <property type="evidence" value="ECO:0007669"/>
    <property type="project" value="TreeGrafter"/>
</dbReference>
<dbReference type="Proteomes" id="UP000694389">
    <property type="component" value="Unassembled WGS sequence"/>
</dbReference>
<proteinExistence type="predicted"/>
<keyword evidence="1" id="KW-0175">Coiled coil</keyword>
<dbReference type="Gene3D" id="1.10.510.10">
    <property type="entry name" value="Transferase(Phosphotransferase) domain 1"/>
    <property type="match status" value="2"/>
</dbReference>
<dbReference type="GO" id="GO:0004672">
    <property type="term" value="F:protein kinase activity"/>
    <property type="evidence" value="ECO:0007669"/>
    <property type="project" value="TreeGrafter"/>
</dbReference>
<feature type="compositionally biased region" description="Polar residues" evidence="2">
    <location>
        <begin position="260"/>
        <end position="276"/>
    </location>
</feature>
<dbReference type="GO" id="GO:0007094">
    <property type="term" value="P:mitotic spindle assembly checkpoint signaling"/>
    <property type="evidence" value="ECO:0007669"/>
    <property type="project" value="InterPro"/>
</dbReference>
<feature type="compositionally biased region" description="Polar residues" evidence="2">
    <location>
        <begin position="239"/>
        <end position="249"/>
    </location>
</feature>
<dbReference type="PANTHER" id="PTHR14030:SF25">
    <property type="entry name" value="MITOTIC CHECKPOINT SERINE_THREONINE-PROTEIN KINASE BUB1 BETA"/>
    <property type="match status" value="1"/>
</dbReference>
<evidence type="ECO:0000256" key="2">
    <source>
        <dbReference type="SAM" id="MobiDB-lite"/>
    </source>
</evidence>
<reference evidence="3" key="2">
    <citation type="submission" date="2025-09" db="UniProtKB">
        <authorList>
            <consortium name="Ensembl"/>
        </authorList>
    </citation>
    <scope>IDENTIFICATION</scope>
</reference>
<dbReference type="Ensembl" id="ENSDLAT00005067197.1">
    <property type="protein sequence ID" value="ENSDLAP00005067246.1"/>
    <property type="gene ID" value="ENSDLAG00005031053.1"/>
</dbReference>
<dbReference type="PANTHER" id="PTHR14030">
    <property type="entry name" value="MITOTIC CHECKPOINT SERINE/THREONINE-PROTEIN KINASE BUB1"/>
    <property type="match status" value="1"/>
</dbReference>
<dbReference type="AlphaFoldDB" id="A0A8P4K7N1"/>